<feature type="transmembrane region" description="Helical" evidence="2">
    <location>
        <begin position="784"/>
        <end position="801"/>
    </location>
</feature>
<gene>
    <name evidence="3" type="ORF">ABL78_0760</name>
</gene>
<evidence type="ECO:0008006" key="5">
    <source>
        <dbReference type="Google" id="ProtNLM"/>
    </source>
</evidence>
<feature type="region of interest" description="Disordered" evidence="1">
    <location>
        <begin position="196"/>
        <end position="227"/>
    </location>
</feature>
<feature type="transmembrane region" description="Helical" evidence="2">
    <location>
        <begin position="1174"/>
        <end position="1197"/>
    </location>
</feature>
<feature type="transmembrane region" description="Helical" evidence="2">
    <location>
        <begin position="1002"/>
        <end position="1020"/>
    </location>
</feature>
<feature type="transmembrane region" description="Helical" evidence="2">
    <location>
        <begin position="246"/>
        <end position="278"/>
    </location>
</feature>
<feature type="compositionally biased region" description="Pro residues" evidence="1">
    <location>
        <begin position="49"/>
        <end position="77"/>
    </location>
</feature>
<evidence type="ECO:0000313" key="4">
    <source>
        <dbReference type="Proteomes" id="UP000038009"/>
    </source>
</evidence>
<feature type="transmembrane region" description="Helical" evidence="2">
    <location>
        <begin position="382"/>
        <end position="399"/>
    </location>
</feature>
<dbReference type="Proteomes" id="UP000038009">
    <property type="component" value="Unassembled WGS sequence"/>
</dbReference>
<evidence type="ECO:0000256" key="2">
    <source>
        <dbReference type="SAM" id="Phobius"/>
    </source>
</evidence>
<organism evidence="3 4">
    <name type="scientific">Leptomonas seymouri</name>
    <dbReference type="NCBI Taxonomy" id="5684"/>
    <lineage>
        <taxon>Eukaryota</taxon>
        <taxon>Discoba</taxon>
        <taxon>Euglenozoa</taxon>
        <taxon>Kinetoplastea</taxon>
        <taxon>Metakinetoplastina</taxon>
        <taxon>Trypanosomatida</taxon>
        <taxon>Trypanosomatidae</taxon>
        <taxon>Leishmaniinae</taxon>
        <taxon>Leptomonas</taxon>
    </lineage>
</organism>
<feature type="transmembrane region" description="Helical" evidence="2">
    <location>
        <begin position="1134"/>
        <end position="1153"/>
    </location>
</feature>
<feature type="transmembrane region" description="Helical" evidence="2">
    <location>
        <begin position="515"/>
        <end position="531"/>
    </location>
</feature>
<feature type="transmembrane region" description="Helical" evidence="2">
    <location>
        <begin position="1084"/>
        <end position="1104"/>
    </location>
</feature>
<feature type="compositionally biased region" description="Low complexity" evidence="1">
    <location>
        <begin position="36"/>
        <end position="48"/>
    </location>
</feature>
<dbReference type="OMA" id="LLWWMYR"/>
<feature type="transmembrane region" description="Helical" evidence="2">
    <location>
        <begin position="567"/>
        <end position="585"/>
    </location>
</feature>
<keyword evidence="4" id="KW-1185">Reference proteome</keyword>
<accession>A0A0N1I9T9</accession>
<feature type="transmembrane region" description="Helical" evidence="2">
    <location>
        <begin position="290"/>
        <end position="312"/>
    </location>
</feature>
<keyword evidence="2" id="KW-0472">Membrane</keyword>
<feature type="transmembrane region" description="Helical" evidence="2">
    <location>
        <begin position="852"/>
        <end position="875"/>
    </location>
</feature>
<feature type="transmembrane region" description="Helical" evidence="2">
    <location>
        <begin position="1232"/>
        <end position="1255"/>
    </location>
</feature>
<feature type="transmembrane region" description="Helical" evidence="2">
    <location>
        <begin position="642"/>
        <end position="662"/>
    </location>
</feature>
<feature type="transmembrane region" description="Helical" evidence="2">
    <location>
        <begin position="1032"/>
        <end position="1050"/>
    </location>
</feature>
<dbReference type="VEuPathDB" id="TriTrypDB:Lsey_0010_0270"/>
<evidence type="ECO:0000256" key="1">
    <source>
        <dbReference type="SAM" id="MobiDB-lite"/>
    </source>
</evidence>
<feature type="transmembrane region" description="Helical" evidence="2">
    <location>
        <begin position="1203"/>
        <end position="1225"/>
    </location>
</feature>
<sequence length="1354" mass="147783">MSKPQPLHGASSLGVGDDAHPDRAPSYQPPHYGSFSPSPSQQPQQKQQLPPPPRQHAGDPPSPQQPRPQQPAYPPSFPVYGGSTSGTSSAPAPPHTSPQALDAGTPTAHPSYLAYSHPPQAPLSQPPPPPPAAAAESKIHSHVHVTHEPTREEVVNQAIASTSEHWVKTQMQRETEKRFEQMYGAAASLLEHAGAGTAATDGDDGHAPENRPLRNTGAGVAPAGSSHGPHTHVEFLLGSPRHSARLAVLFLASLFGVLPLMSTFSFTVLLCGVVLVYISDYLGYHRTTVFVLLGTAGLFALSLLLSNFQAALTSFGPMLMIVDIGFLLLVMVAAALQHFRWMQETFPNVLCTLERLVFAIGPVVSLPLLLTTTTALIGSRYAPFYLLLVVCVLHNYFYCPLKSSFLIVAAAGPASPAVDQEPHVVQDTTATVGAVHARKKDGAEDSVYVKDQAADVEGEDDAASSQESSASLYGSPMQINEHAEALIFSCLVIVLPVALYNSFQSNWPDHALANILNSLGLVCGSLAYFCISPMRSLWFLAAPSDSSHSLTQQLEYDPLGLMDLAEAYRIPVLSAVLLTGVHWGVHRVLTSRYAYLFSGLPFPFNAIVLLLALYIAVYVAIEIKRLIDVDSRGGDVTKGKYLLQRTPVLIGSCISVMLVCLLASVPGVFYFLCVMSVMALNLFLLDRTNGAPMFTFTVFSSLLLLWWMYRTYSFIVVDLRVFGELTVVPTPVVAVSVLWCYILGCMSFTMSFSTGKTPVTIMLFLLALQVTFVEHVLYSQKEEGAYPALLVAFTSAVGIAVPCRMHANGVLPIYSASLIASCYVAKFTTFLVEVTSSYYAAELDVDDGMRNVRSLLLVTEITGGWWVALFASHLVATFEIGRRRRVKIEAARRMFYTYAACALLLSLLTIRNVQRAAYEFMTQSYVAEQELPHIAPGTCCATFALLTIPVWWRLQSKYPAVYPLRAISRWIALLGAVLLAVQPTRVMEETVSDLDYDFQYAKYGRCGTAIGLLMLIGARLNFLQRIPTPVRVLWWLLTAAGLALGITGLVQAAPSFSFYLLMVGLVVTVLLLVDVAYYREVGGLGLFALYGVSIFIIPLAFLQFNRSIAAQQELLGFSVDRIASMWDMYTQGSIRLLAVVVVMHLGLAVLLNCRLSGRPLLPRCQDIGDESAMLLGVVLNFSVELAVALLCVINFYSNGNEPSIYVVSSLFLLLFVNDGVMFFELHKHHFRYLPPVGCALSLLWMCTIVNAWSMGAVSLSLVSRLQFIAYALMQASLTLPAQMSLLMLLWKGPKMGSSHGFVVVGSVVLNVLCLLFVPSKPIQWMAIVGISGQCARLFDNQLRPTAGRRRRHTT</sequence>
<feature type="transmembrane region" description="Helical" evidence="2">
    <location>
        <begin position="1301"/>
        <end position="1318"/>
    </location>
</feature>
<feature type="compositionally biased region" description="Pro residues" evidence="1">
    <location>
        <begin position="119"/>
        <end position="132"/>
    </location>
</feature>
<feature type="region of interest" description="Disordered" evidence="1">
    <location>
        <begin position="1"/>
        <end position="139"/>
    </location>
</feature>
<feature type="compositionally biased region" description="Low complexity" evidence="1">
    <location>
        <begin position="81"/>
        <end position="90"/>
    </location>
</feature>
<proteinExistence type="predicted"/>
<feature type="transmembrane region" description="Helical" evidence="2">
    <location>
        <begin position="729"/>
        <end position="752"/>
    </location>
</feature>
<name>A0A0N1I9T9_LEPSE</name>
<feature type="transmembrane region" description="Helical" evidence="2">
    <location>
        <begin position="1056"/>
        <end position="1077"/>
    </location>
</feature>
<feature type="transmembrane region" description="Helical" evidence="2">
    <location>
        <begin position="692"/>
        <end position="709"/>
    </location>
</feature>
<evidence type="ECO:0000313" key="3">
    <source>
        <dbReference type="EMBL" id="KPI90115.1"/>
    </source>
</evidence>
<dbReference type="PANTHER" id="PTHR35313">
    <property type="entry name" value="NO EXINE FORMATION 1"/>
    <property type="match status" value="1"/>
</dbReference>
<feature type="transmembrane region" description="Helical" evidence="2">
    <location>
        <begin position="356"/>
        <end position="376"/>
    </location>
</feature>
<dbReference type="EMBL" id="LJSK01000010">
    <property type="protein sequence ID" value="KPI90115.1"/>
    <property type="molecule type" value="Genomic_DNA"/>
</dbReference>
<keyword evidence="2" id="KW-0812">Transmembrane</keyword>
<feature type="transmembrane region" description="Helical" evidence="2">
    <location>
        <begin position="318"/>
        <end position="336"/>
    </location>
</feature>
<feature type="transmembrane region" description="Helical" evidence="2">
    <location>
        <begin position="934"/>
        <end position="954"/>
    </location>
</feature>
<feature type="transmembrane region" description="Helical" evidence="2">
    <location>
        <begin position="1267"/>
        <end position="1289"/>
    </location>
</feature>
<reference evidence="3 4" key="1">
    <citation type="journal article" date="2015" name="PLoS Pathog.">
        <title>Leptomonas seymouri: Adaptations to the Dixenous Life Cycle Analyzed by Genome Sequencing, Transcriptome Profiling and Co-infection with Leishmania donovani.</title>
        <authorList>
            <person name="Kraeva N."/>
            <person name="Butenko A."/>
            <person name="Hlavacova J."/>
            <person name="Kostygov A."/>
            <person name="Myskova J."/>
            <person name="Grybchuk D."/>
            <person name="Lestinova T."/>
            <person name="Votypka J."/>
            <person name="Volf P."/>
            <person name="Opperdoes F."/>
            <person name="Flegontov P."/>
            <person name="Lukes J."/>
            <person name="Yurchenko V."/>
        </authorList>
    </citation>
    <scope>NUCLEOTIDE SEQUENCE [LARGE SCALE GENOMIC DNA]</scope>
    <source>
        <strain evidence="3 4">ATCC 30220</strain>
    </source>
</reference>
<keyword evidence="2" id="KW-1133">Transmembrane helix</keyword>
<feature type="transmembrane region" description="Helical" evidence="2">
    <location>
        <begin position="485"/>
        <end position="503"/>
    </location>
</feature>
<feature type="compositionally biased region" description="Basic and acidic residues" evidence="1">
    <location>
        <begin position="203"/>
        <end position="212"/>
    </location>
</feature>
<feature type="transmembrane region" description="Helical" evidence="2">
    <location>
        <begin position="966"/>
        <end position="982"/>
    </location>
</feature>
<dbReference type="PANTHER" id="PTHR35313:SF1">
    <property type="entry name" value="NO EXINE FORMATION 1"/>
    <property type="match status" value="1"/>
</dbReference>
<dbReference type="OrthoDB" id="10046650at2759"/>
<comment type="caution">
    <text evidence="3">The sequence shown here is derived from an EMBL/GenBank/DDBJ whole genome shotgun (WGS) entry which is preliminary data.</text>
</comment>
<feature type="transmembrane region" description="Helical" evidence="2">
    <location>
        <begin position="813"/>
        <end position="832"/>
    </location>
</feature>
<protein>
    <recommendedName>
        <fullName evidence="5">Transmembrane protein</fullName>
    </recommendedName>
</protein>
<feature type="transmembrane region" description="Helical" evidence="2">
    <location>
        <begin position="895"/>
        <end position="914"/>
    </location>
</feature>
<feature type="transmembrane region" description="Helical" evidence="2">
    <location>
        <begin position="600"/>
        <end position="621"/>
    </location>
</feature>